<keyword evidence="2" id="KW-1185">Reference proteome</keyword>
<protein>
    <submittedName>
        <fullName evidence="1">Uncharacterized protein</fullName>
    </submittedName>
</protein>
<proteinExistence type="predicted"/>
<name>A0ACC2TMZ4_9FUNG</name>
<evidence type="ECO:0000313" key="2">
    <source>
        <dbReference type="Proteomes" id="UP001165960"/>
    </source>
</evidence>
<organism evidence="1 2">
    <name type="scientific">Entomophthora muscae</name>
    <dbReference type="NCBI Taxonomy" id="34485"/>
    <lineage>
        <taxon>Eukaryota</taxon>
        <taxon>Fungi</taxon>
        <taxon>Fungi incertae sedis</taxon>
        <taxon>Zoopagomycota</taxon>
        <taxon>Entomophthoromycotina</taxon>
        <taxon>Entomophthoromycetes</taxon>
        <taxon>Entomophthorales</taxon>
        <taxon>Entomophthoraceae</taxon>
        <taxon>Entomophthora</taxon>
    </lineage>
</organism>
<sequence>MDYQPGPSPERTSNYIPPTPPIPQPSAKVIHYDHSRYGMVILTILSPAEVVVPHLGSYCLLAADMLYLSCFLPFLYWALALQYPEGWTPPMSPWYDTTPGHDRRSGSESGKEEESNQSCFNW</sequence>
<evidence type="ECO:0000313" key="1">
    <source>
        <dbReference type="EMBL" id="KAJ9075617.1"/>
    </source>
</evidence>
<reference evidence="1" key="1">
    <citation type="submission" date="2022-04" db="EMBL/GenBank/DDBJ databases">
        <title>Genome of the entomopathogenic fungus Entomophthora muscae.</title>
        <authorList>
            <person name="Elya C."/>
            <person name="Lovett B.R."/>
            <person name="Lee E."/>
            <person name="Macias A.M."/>
            <person name="Hajek A.E."/>
            <person name="De Bivort B.L."/>
            <person name="Kasson M.T."/>
            <person name="De Fine Licht H.H."/>
            <person name="Stajich J.E."/>
        </authorList>
    </citation>
    <scope>NUCLEOTIDE SEQUENCE</scope>
    <source>
        <strain evidence="1">Berkeley</strain>
    </source>
</reference>
<dbReference type="EMBL" id="QTSX02002410">
    <property type="protein sequence ID" value="KAJ9075617.1"/>
    <property type="molecule type" value="Genomic_DNA"/>
</dbReference>
<accession>A0ACC2TMZ4</accession>
<dbReference type="Proteomes" id="UP001165960">
    <property type="component" value="Unassembled WGS sequence"/>
</dbReference>
<gene>
    <name evidence="1" type="ORF">DSO57_1034170</name>
</gene>
<comment type="caution">
    <text evidence="1">The sequence shown here is derived from an EMBL/GenBank/DDBJ whole genome shotgun (WGS) entry which is preliminary data.</text>
</comment>